<dbReference type="GO" id="GO:0003676">
    <property type="term" value="F:nucleic acid binding"/>
    <property type="evidence" value="ECO:0007669"/>
    <property type="project" value="InterPro"/>
</dbReference>
<dbReference type="HOGENOM" id="CLU_000680_5_4_1"/>
<dbReference type="EMBL" id="GL348717">
    <property type="protein sequence ID" value="EFH51540.1"/>
    <property type="molecule type" value="Genomic_DNA"/>
</dbReference>
<evidence type="ECO:0000313" key="2">
    <source>
        <dbReference type="EMBL" id="EFH51540.1"/>
    </source>
</evidence>
<keyword evidence="3" id="KW-1185">Reference proteome</keyword>
<dbReference type="Proteomes" id="UP000008694">
    <property type="component" value="Unassembled WGS sequence"/>
</dbReference>
<sequence length="89" mass="9556">MAECLAIRSALSSALDLGIQFLSLKTDCQVLAKAISSKRTVVEVHGVISDIFFCISQLKGFTCSFILRAANVEVDTLAKAALASYLVIF</sequence>
<dbReference type="GO" id="GO:0004523">
    <property type="term" value="F:RNA-DNA hybrid ribonuclease activity"/>
    <property type="evidence" value="ECO:0007669"/>
    <property type="project" value="InterPro"/>
</dbReference>
<evidence type="ECO:0000313" key="3">
    <source>
        <dbReference type="Proteomes" id="UP000008694"/>
    </source>
</evidence>
<evidence type="ECO:0000259" key="1">
    <source>
        <dbReference type="Pfam" id="PF13456"/>
    </source>
</evidence>
<protein>
    <recommendedName>
        <fullName evidence="1">RNase H type-1 domain-containing protein</fullName>
    </recommendedName>
</protein>
<accession>D7LQU8</accession>
<proteinExistence type="predicted"/>
<organism evidence="3">
    <name type="scientific">Arabidopsis lyrata subsp. lyrata</name>
    <name type="common">Lyre-leaved rock-cress</name>
    <dbReference type="NCBI Taxonomy" id="81972"/>
    <lineage>
        <taxon>Eukaryota</taxon>
        <taxon>Viridiplantae</taxon>
        <taxon>Streptophyta</taxon>
        <taxon>Embryophyta</taxon>
        <taxon>Tracheophyta</taxon>
        <taxon>Spermatophyta</taxon>
        <taxon>Magnoliopsida</taxon>
        <taxon>eudicotyledons</taxon>
        <taxon>Gunneridae</taxon>
        <taxon>Pentapetalae</taxon>
        <taxon>rosids</taxon>
        <taxon>malvids</taxon>
        <taxon>Brassicales</taxon>
        <taxon>Brassicaceae</taxon>
        <taxon>Camelineae</taxon>
        <taxon>Arabidopsis</taxon>
    </lineage>
</organism>
<dbReference type="InterPro" id="IPR052929">
    <property type="entry name" value="RNase_H-like_EbsB-rel"/>
</dbReference>
<dbReference type="Gramene" id="scaffold_500453.1">
    <property type="protein sequence ID" value="scaffold_500453.1"/>
    <property type="gene ID" value="scaffold_500453.1"/>
</dbReference>
<dbReference type="Gene3D" id="3.30.420.10">
    <property type="entry name" value="Ribonuclease H-like superfamily/Ribonuclease H"/>
    <property type="match status" value="1"/>
</dbReference>
<dbReference type="InterPro" id="IPR002156">
    <property type="entry name" value="RNaseH_domain"/>
</dbReference>
<name>D7LQU8_ARALL</name>
<dbReference type="PANTHER" id="PTHR47074:SF49">
    <property type="entry name" value="POLYNUCLEOTIDYL TRANSFERASE, RIBONUCLEASE H-LIKE SUPERFAMILY PROTEIN"/>
    <property type="match status" value="1"/>
</dbReference>
<dbReference type="SUPFAM" id="SSF53098">
    <property type="entry name" value="Ribonuclease H-like"/>
    <property type="match status" value="1"/>
</dbReference>
<dbReference type="PANTHER" id="PTHR47074">
    <property type="entry name" value="BNAC02G40300D PROTEIN"/>
    <property type="match status" value="1"/>
</dbReference>
<gene>
    <name evidence="2" type="ORF">ARALYDRAFT_904749</name>
</gene>
<dbReference type="Pfam" id="PF13456">
    <property type="entry name" value="RVT_3"/>
    <property type="match status" value="1"/>
</dbReference>
<reference evidence="3" key="1">
    <citation type="journal article" date="2011" name="Nat. Genet.">
        <title>The Arabidopsis lyrata genome sequence and the basis of rapid genome size change.</title>
        <authorList>
            <person name="Hu T.T."/>
            <person name="Pattyn P."/>
            <person name="Bakker E.G."/>
            <person name="Cao J."/>
            <person name="Cheng J.-F."/>
            <person name="Clark R.M."/>
            <person name="Fahlgren N."/>
            <person name="Fawcett J.A."/>
            <person name="Grimwood J."/>
            <person name="Gundlach H."/>
            <person name="Haberer G."/>
            <person name="Hollister J.D."/>
            <person name="Ossowski S."/>
            <person name="Ottilar R.P."/>
            <person name="Salamov A.A."/>
            <person name="Schneeberger K."/>
            <person name="Spannagl M."/>
            <person name="Wang X."/>
            <person name="Yang L."/>
            <person name="Nasrallah M.E."/>
            <person name="Bergelson J."/>
            <person name="Carrington J.C."/>
            <person name="Gaut B.S."/>
            <person name="Schmutz J."/>
            <person name="Mayer K.F.X."/>
            <person name="Van de Peer Y."/>
            <person name="Grigoriev I.V."/>
            <person name="Nordborg M."/>
            <person name="Weigel D."/>
            <person name="Guo Y.-L."/>
        </authorList>
    </citation>
    <scope>NUCLEOTIDE SEQUENCE [LARGE SCALE GENOMIC DNA]</scope>
    <source>
        <strain evidence="3">cv. MN47</strain>
    </source>
</reference>
<dbReference type="InterPro" id="IPR036397">
    <property type="entry name" value="RNaseH_sf"/>
</dbReference>
<dbReference type="AlphaFoldDB" id="D7LQU8"/>
<dbReference type="InterPro" id="IPR012337">
    <property type="entry name" value="RNaseH-like_sf"/>
</dbReference>
<feature type="domain" description="RNase H type-1" evidence="1">
    <location>
        <begin position="1"/>
        <end position="81"/>
    </location>
</feature>